<dbReference type="SMART" id="SM00315">
    <property type="entry name" value="RGS"/>
    <property type="match status" value="1"/>
</dbReference>
<dbReference type="CDD" id="cd08725">
    <property type="entry name" value="RGS_RGS22_4"/>
    <property type="match status" value="1"/>
</dbReference>
<dbReference type="OrthoDB" id="10013157at2759"/>
<dbReference type="Gene3D" id="1.10.167.10">
    <property type="entry name" value="Regulator of G-protein Signalling 4, domain 2"/>
    <property type="match status" value="1"/>
</dbReference>
<gene>
    <name evidence="2" type="ORF">GSTENG00024893001</name>
</gene>
<reference evidence="2" key="2">
    <citation type="submission" date="2004-02" db="EMBL/GenBank/DDBJ databases">
        <authorList>
            <consortium name="Genoscope"/>
            <consortium name="Whitehead Institute Centre for Genome Research"/>
        </authorList>
    </citation>
    <scope>NUCLEOTIDE SEQUENCE</scope>
</reference>
<organism evidence="2">
    <name type="scientific">Tetraodon nigroviridis</name>
    <name type="common">Spotted green pufferfish</name>
    <name type="synonym">Chelonodon nigroviridis</name>
    <dbReference type="NCBI Taxonomy" id="99883"/>
    <lineage>
        <taxon>Eukaryota</taxon>
        <taxon>Metazoa</taxon>
        <taxon>Chordata</taxon>
        <taxon>Craniata</taxon>
        <taxon>Vertebrata</taxon>
        <taxon>Euteleostomi</taxon>
        <taxon>Actinopterygii</taxon>
        <taxon>Neopterygii</taxon>
        <taxon>Teleostei</taxon>
        <taxon>Neoteleostei</taxon>
        <taxon>Acanthomorphata</taxon>
        <taxon>Eupercaria</taxon>
        <taxon>Tetraodontiformes</taxon>
        <taxon>Tetradontoidea</taxon>
        <taxon>Tetraodontidae</taxon>
        <taxon>Tetraodon</taxon>
    </lineage>
</organism>
<dbReference type="PROSITE" id="PS50132">
    <property type="entry name" value="RGS"/>
    <property type="match status" value="1"/>
</dbReference>
<dbReference type="SUPFAM" id="SSF48097">
    <property type="entry name" value="Regulator of G-protein signaling, RGS"/>
    <property type="match status" value="1"/>
</dbReference>
<dbReference type="KEGG" id="tng:GSTEN00024893G001"/>
<dbReference type="GO" id="GO:0009966">
    <property type="term" value="P:regulation of signal transduction"/>
    <property type="evidence" value="ECO:0007669"/>
    <property type="project" value="InterPro"/>
</dbReference>
<feature type="non-terminal residue" evidence="2">
    <location>
        <position position="1"/>
    </location>
</feature>
<comment type="caution">
    <text evidence="2">The sequence shown here is derived from an EMBL/GenBank/DDBJ whole genome shotgun (WGS) entry which is preliminary data.</text>
</comment>
<dbReference type="InterPro" id="IPR036305">
    <property type="entry name" value="RGS_sf"/>
</dbReference>
<dbReference type="PANTHER" id="PTHR46583:SF1">
    <property type="entry name" value="REGULATOR OF G-PROTEIN SIGNALING 22"/>
    <property type="match status" value="1"/>
</dbReference>
<evidence type="ECO:0000313" key="2">
    <source>
        <dbReference type="EMBL" id="CAG05014.1"/>
    </source>
</evidence>
<accession>Q4S2W8</accession>
<protein>
    <submittedName>
        <fullName evidence="2">(spotted green pufferfish) hypothetical protein</fullName>
    </submittedName>
</protein>
<proteinExistence type="predicted"/>
<reference evidence="2" key="1">
    <citation type="journal article" date="2004" name="Nature">
        <title>Genome duplication in the teleost fish Tetraodon nigroviridis reveals the early vertebrate proto-karyotype.</title>
        <authorList>
            <person name="Jaillon O."/>
            <person name="Aury J.-M."/>
            <person name="Brunet F."/>
            <person name="Petit J.-L."/>
            <person name="Stange-Thomann N."/>
            <person name="Mauceli E."/>
            <person name="Bouneau L."/>
            <person name="Fischer C."/>
            <person name="Ozouf-Costaz C."/>
            <person name="Bernot A."/>
            <person name="Nicaud S."/>
            <person name="Jaffe D."/>
            <person name="Fisher S."/>
            <person name="Lutfalla G."/>
            <person name="Dossat C."/>
            <person name="Segurens B."/>
            <person name="Dasilva C."/>
            <person name="Salanoubat M."/>
            <person name="Levy M."/>
            <person name="Boudet N."/>
            <person name="Castellano S."/>
            <person name="Anthouard V."/>
            <person name="Jubin C."/>
            <person name="Castelli V."/>
            <person name="Katinka M."/>
            <person name="Vacherie B."/>
            <person name="Biemont C."/>
            <person name="Skalli Z."/>
            <person name="Cattolico L."/>
            <person name="Poulain J."/>
            <person name="De Berardinis V."/>
            <person name="Cruaud C."/>
            <person name="Duprat S."/>
            <person name="Brottier P."/>
            <person name="Coutanceau J.-P."/>
            <person name="Gouzy J."/>
            <person name="Parra G."/>
            <person name="Lardier G."/>
            <person name="Chapple C."/>
            <person name="McKernan K.J."/>
            <person name="McEwan P."/>
            <person name="Bosak S."/>
            <person name="Kellis M."/>
            <person name="Volff J.-N."/>
            <person name="Guigo R."/>
            <person name="Zody M.C."/>
            <person name="Mesirov J."/>
            <person name="Lindblad-Toh K."/>
            <person name="Birren B."/>
            <person name="Nusbaum C."/>
            <person name="Kahn D."/>
            <person name="Robinson-Rechavi M."/>
            <person name="Laudet V."/>
            <person name="Schachter V."/>
            <person name="Quetier F."/>
            <person name="Saurin W."/>
            <person name="Scarpelli C."/>
            <person name="Wincker P."/>
            <person name="Lander E.S."/>
            <person name="Weissenbach J."/>
            <person name="Roest Crollius H."/>
        </authorList>
    </citation>
    <scope>NUCLEOTIDE SEQUENCE [LARGE SCALE GENOMIC DNA]</scope>
</reference>
<feature type="domain" description="RGS" evidence="1">
    <location>
        <begin position="13"/>
        <end position="119"/>
    </location>
</feature>
<evidence type="ECO:0000259" key="1">
    <source>
        <dbReference type="PROSITE" id="PS50132"/>
    </source>
</evidence>
<dbReference type="InterPro" id="IPR016137">
    <property type="entry name" value="RGS"/>
</dbReference>
<dbReference type="InterPro" id="IPR048074">
    <property type="entry name" value="RGS22_RGS_fourth"/>
</dbReference>
<dbReference type="EMBL" id="CAAE01014759">
    <property type="protein sequence ID" value="CAG05014.1"/>
    <property type="molecule type" value="Genomic_DNA"/>
</dbReference>
<feature type="non-terminal residue" evidence="2">
    <location>
        <position position="163"/>
    </location>
</feature>
<dbReference type="Pfam" id="PF00615">
    <property type="entry name" value="RGS"/>
    <property type="match status" value="1"/>
</dbReference>
<dbReference type="GO" id="GO:0005634">
    <property type="term" value="C:nucleus"/>
    <property type="evidence" value="ECO:0007669"/>
    <property type="project" value="TreeGrafter"/>
</dbReference>
<dbReference type="GO" id="GO:0005737">
    <property type="term" value="C:cytoplasm"/>
    <property type="evidence" value="ECO:0007669"/>
    <property type="project" value="TreeGrafter"/>
</dbReference>
<name>Q4S2W8_TETNG</name>
<sequence length="163" mass="19559">EGLWMSSSKEILLFRRILLNPATCLQFQHFVYLKGGFLENDLLFWLEVQRYKDLCHSHSDEATVQQKISTIISCFISSSVPPALQIDIPPEQAQQILEKRRELGPYVFREAQMSVFNQLLKFWPEFQDLRKEIQEEQLLPLLQERRMRHTAQVRRRRRKEEEE</sequence>
<dbReference type="GO" id="GO:0001965">
    <property type="term" value="F:G-protein alpha-subunit binding"/>
    <property type="evidence" value="ECO:0007669"/>
    <property type="project" value="InterPro"/>
</dbReference>
<dbReference type="InterPro" id="IPR044926">
    <property type="entry name" value="RGS_subdomain_2"/>
</dbReference>
<dbReference type="AlphaFoldDB" id="Q4S2W8"/>
<dbReference type="PANTHER" id="PTHR46583">
    <property type="entry name" value="REGULATOR OF G-PROTEIN SIGNALING 22"/>
    <property type="match status" value="1"/>
</dbReference>
<dbReference type="InterPro" id="IPR042651">
    <property type="entry name" value="Rgs22"/>
</dbReference>